<dbReference type="EMBL" id="JANAVB010036222">
    <property type="protein sequence ID" value="KAJ6803811.1"/>
    <property type="molecule type" value="Genomic_DNA"/>
</dbReference>
<dbReference type="GO" id="GO:0016301">
    <property type="term" value="F:kinase activity"/>
    <property type="evidence" value="ECO:0007669"/>
    <property type="project" value="UniProtKB-KW"/>
</dbReference>
<dbReference type="EMBL" id="JANAVB010032619">
    <property type="protein sequence ID" value="KAJ6809992.1"/>
    <property type="molecule type" value="Genomic_DNA"/>
</dbReference>
<organism evidence="2 3">
    <name type="scientific">Iris pallida</name>
    <name type="common">Sweet iris</name>
    <dbReference type="NCBI Taxonomy" id="29817"/>
    <lineage>
        <taxon>Eukaryota</taxon>
        <taxon>Viridiplantae</taxon>
        <taxon>Streptophyta</taxon>
        <taxon>Embryophyta</taxon>
        <taxon>Tracheophyta</taxon>
        <taxon>Spermatophyta</taxon>
        <taxon>Magnoliopsida</taxon>
        <taxon>Liliopsida</taxon>
        <taxon>Asparagales</taxon>
        <taxon>Iridaceae</taxon>
        <taxon>Iridoideae</taxon>
        <taxon>Irideae</taxon>
        <taxon>Iris</taxon>
    </lineage>
</organism>
<protein>
    <submittedName>
        <fullName evidence="2">Inactive leucine-rich repeat receptor-like protein kinase isoform X1</fullName>
    </submittedName>
</protein>
<name>A0AAX6F0R1_IRIPA</name>
<evidence type="ECO:0000313" key="2">
    <source>
        <dbReference type="EMBL" id="KAJ6809992.1"/>
    </source>
</evidence>
<sequence length="50" mass="5889">MADLLEEIQFKSEKKLHKDRTGGPYLREPGEFPKLQEILFTKGIYHKQLS</sequence>
<keyword evidence="3" id="KW-1185">Reference proteome</keyword>
<keyword evidence="2" id="KW-0808">Transferase</keyword>
<dbReference type="Proteomes" id="UP001140949">
    <property type="component" value="Unassembled WGS sequence"/>
</dbReference>
<keyword evidence="2" id="KW-0418">Kinase</keyword>
<keyword evidence="2" id="KW-0675">Receptor</keyword>
<proteinExistence type="predicted"/>
<dbReference type="AlphaFoldDB" id="A0AAX6F0R1"/>
<accession>A0AAX6F0R1</accession>
<evidence type="ECO:0000313" key="1">
    <source>
        <dbReference type="EMBL" id="KAJ6803811.1"/>
    </source>
</evidence>
<comment type="caution">
    <text evidence="2">The sequence shown here is derived from an EMBL/GenBank/DDBJ whole genome shotgun (WGS) entry which is preliminary data.</text>
</comment>
<evidence type="ECO:0000313" key="3">
    <source>
        <dbReference type="Proteomes" id="UP001140949"/>
    </source>
</evidence>
<reference evidence="2" key="2">
    <citation type="submission" date="2023-04" db="EMBL/GenBank/DDBJ databases">
        <authorList>
            <person name="Bruccoleri R.E."/>
            <person name="Oakeley E.J."/>
            <person name="Faust A.-M."/>
            <person name="Dessus-Babus S."/>
            <person name="Altorfer M."/>
            <person name="Burckhardt D."/>
            <person name="Oertli M."/>
            <person name="Naumann U."/>
            <person name="Petersen F."/>
            <person name="Wong J."/>
        </authorList>
    </citation>
    <scope>NUCLEOTIDE SEQUENCE</scope>
    <source>
        <strain evidence="2">GSM-AAB239-AS_SAM_17_03QT</strain>
        <tissue evidence="2">Leaf</tissue>
    </source>
</reference>
<gene>
    <name evidence="2" type="ORF">M6B38_157215</name>
    <name evidence="1" type="ORF">M6B38_189780</name>
</gene>
<reference evidence="2" key="1">
    <citation type="journal article" date="2023" name="GigaByte">
        <title>Genome assembly of the bearded iris, Iris pallida Lam.</title>
        <authorList>
            <person name="Bruccoleri R.E."/>
            <person name="Oakeley E.J."/>
            <person name="Faust A.M.E."/>
            <person name="Altorfer M."/>
            <person name="Dessus-Babus S."/>
            <person name="Burckhardt D."/>
            <person name="Oertli M."/>
            <person name="Naumann U."/>
            <person name="Petersen F."/>
            <person name="Wong J."/>
        </authorList>
    </citation>
    <scope>NUCLEOTIDE SEQUENCE</scope>
    <source>
        <strain evidence="2">GSM-AAB239-AS_SAM_17_03QT</strain>
    </source>
</reference>